<sequence>MRRILTALLASSICLPTFANETTHKDWIANTGGDEYYFAATVNNSDHVFGKYCYFDSQQCLYLLSVDITCDKGERYPVLVNAESGSLNVNLVCGDEIDEQNVMIFDDFDEIERTTKGSKQFGIAIPMESGQFLVSRFSLSGAKRSINIMTRKAEKRLAELSSDSEML</sequence>
<feature type="signal peptide" evidence="1">
    <location>
        <begin position="1"/>
        <end position="19"/>
    </location>
</feature>
<dbReference type="AlphaFoldDB" id="A0A167F6G2"/>
<keyword evidence="1" id="KW-0732">Signal</keyword>
<dbReference type="EMBL" id="AUXZ01000066">
    <property type="protein sequence ID" value="KZN51750.1"/>
    <property type="molecule type" value="Genomic_DNA"/>
</dbReference>
<evidence type="ECO:0000256" key="1">
    <source>
        <dbReference type="SAM" id="SignalP"/>
    </source>
</evidence>
<dbReference type="Proteomes" id="UP000076503">
    <property type="component" value="Unassembled WGS sequence"/>
</dbReference>
<evidence type="ECO:0000313" key="2">
    <source>
        <dbReference type="EMBL" id="KZN51750.1"/>
    </source>
</evidence>
<reference evidence="2 3" key="1">
    <citation type="submission" date="2013-07" db="EMBL/GenBank/DDBJ databases">
        <title>Comparative Genomic and Metabolomic Analysis of Twelve Strains of Pseudoalteromonas luteoviolacea.</title>
        <authorList>
            <person name="Vynne N.G."/>
            <person name="Mansson M."/>
            <person name="Gram L."/>
        </authorList>
    </citation>
    <scope>NUCLEOTIDE SEQUENCE [LARGE SCALE GENOMIC DNA]</scope>
    <source>
        <strain evidence="2 3">H33</strain>
    </source>
</reference>
<dbReference type="PATRIC" id="fig|1365251.3.peg.1592"/>
<dbReference type="OrthoDB" id="6898311at2"/>
<gene>
    <name evidence="2" type="ORF">N476_11955</name>
</gene>
<dbReference type="RefSeq" id="WP_063361186.1">
    <property type="nucleotide sequence ID" value="NZ_AUXZ01000066.1"/>
</dbReference>
<evidence type="ECO:0000313" key="3">
    <source>
        <dbReference type="Proteomes" id="UP000076503"/>
    </source>
</evidence>
<feature type="chain" id="PRO_5007886150" evidence="1">
    <location>
        <begin position="20"/>
        <end position="167"/>
    </location>
</feature>
<organism evidence="2 3">
    <name type="scientific">Pseudoalteromonas luteoviolacea H33</name>
    <dbReference type="NCBI Taxonomy" id="1365251"/>
    <lineage>
        <taxon>Bacteria</taxon>
        <taxon>Pseudomonadati</taxon>
        <taxon>Pseudomonadota</taxon>
        <taxon>Gammaproteobacteria</taxon>
        <taxon>Alteromonadales</taxon>
        <taxon>Pseudoalteromonadaceae</taxon>
        <taxon>Pseudoalteromonas</taxon>
    </lineage>
</organism>
<protein>
    <submittedName>
        <fullName evidence="2">Uncharacterized protein</fullName>
    </submittedName>
</protein>
<comment type="caution">
    <text evidence="2">The sequence shown here is derived from an EMBL/GenBank/DDBJ whole genome shotgun (WGS) entry which is preliminary data.</text>
</comment>
<name>A0A167F6G2_9GAMM</name>
<accession>A0A167F6G2</accession>
<proteinExistence type="predicted"/>